<comment type="caution">
    <text evidence="6">The sequence shown here is derived from an EMBL/GenBank/DDBJ whole genome shotgun (WGS) entry which is preliminary data.</text>
</comment>
<dbReference type="PANTHER" id="PTHR30055:SF234">
    <property type="entry name" value="HTH-TYPE TRANSCRIPTIONAL REGULATOR BETI"/>
    <property type="match status" value="1"/>
</dbReference>
<dbReference type="Proteomes" id="UP000730482">
    <property type="component" value="Unassembled WGS sequence"/>
</dbReference>
<evidence type="ECO:0000313" key="6">
    <source>
        <dbReference type="EMBL" id="MBS2553865.1"/>
    </source>
</evidence>
<evidence type="ECO:0000256" key="1">
    <source>
        <dbReference type="ARBA" id="ARBA00023015"/>
    </source>
</evidence>
<keyword evidence="2 4" id="KW-0238">DNA-binding</keyword>
<dbReference type="EMBL" id="JAAFYZ010000293">
    <property type="protein sequence ID" value="MBS2553865.1"/>
    <property type="molecule type" value="Genomic_DNA"/>
</dbReference>
<feature type="DNA-binding region" description="H-T-H motif" evidence="4">
    <location>
        <begin position="28"/>
        <end position="47"/>
    </location>
</feature>
<proteinExistence type="predicted"/>
<keyword evidence="1" id="KW-0805">Transcription regulation</keyword>
<dbReference type="PRINTS" id="PR00455">
    <property type="entry name" value="HTHTETR"/>
</dbReference>
<evidence type="ECO:0000259" key="5">
    <source>
        <dbReference type="PROSITE" id="PS50977"/>
    </source>
</evidence>
<name>A0ABS5L694_9ACTN</name>
<dbReference type="SUPFAM" id="SSF46689">
    <property type="entry name" value="Homeodomain-like"/>
    <property type="match status" value="1"/>
</dbReference>
<dbReference type="InterPro" id="IPR050109">
    <property type="entry name" value="HTH-type_TetR-like_transc_reg"/>
</dbReference>
<organism evidence="6 7">
    <name type="scientific">Catenulispora pinistramenti</name>
    <dbReference type="NCBI Taxonomy" id="2705254"/>
    <lineage>
        <taxon>Bacteria</taxon>
        <taxon>Bacillati</taxon>
        <taxon>Actinomycetota</taxon>
        <taxon>Actinomycetes</taxon>
        <taxon>Catenulisporales</taxon>
        <taxon>Catenulisporaceae</taxon>
        <taxon>Catenulispora</taxon>
    </lineage>
</organism>
<dbReference type="PANTHER" id="PTHR30055">
    <property type="entry name" value="HTH-TYPE TRANSCRIPTIONAL REGULATOR RUTR"/>
    <property type="match status" value="1"/>
</dbReference>
<keyword evidence="3" id="KW-0804">Transcription</keyword>
<sequence length="232" mass="25163">MRADAEDNRRALLDAAREVYVEEGTSVALDKIAKRAGVGIGTLYRRFPDRDALLRGVLVDLFEGMVTAARVAEARAEAQAEAEADGPPAWEHLVRAVSGLGLGPTLPVIFRERLDLIDDPAVAAAMREAIDVVEGVYRRAQEAGQLRSDISFLEIQMLSGMLSHSGPSRPPRTDPAVLNDRLVGILLDGLRANAAHHELPGEPVVFSPLDPEDRAAVERVIAEENARRGLPR</sequence>
<keyword evidence="7" id="KW-1185">Reference proteome</keyword>
<dbReference type="InterPro" id="IPR036271">
    <property type="entry name" value="Tet_transcr_reg_TetR-rel_C_sf"/>
</dbReference>
<evidence type="ECO:0000256" key="4">
    <source>
        <dbReference type="PROSITE-ProRule" id="PRU00335"/>
    </source>
</evidence>
<dbReference type="RefSeq" id="WP_212020846.1">
    <property type="nucleotide sequence ID" value="NZ_JAAFYZ010000293.1"/>
</dbReference>
<dbReference type="InterPro" id="IPR009057">
    <property type="entry name" value="Homeodomain-like_sf"/>
</dbReference>
<dbReference type="InterPro" id="IPR001647">
    <property type="entry name" value="HTH_TetR"/>
</dbReference>
<evidence type="ECO:0000256" key="2">
    <source>
        <dbReference type="ARBA" id="ARBA00023125"/>
    </source>
</evidence>
<evidence type="ECO:0000256" key="3">
    <source>
        <dbReference type="ARBA" id="ARBA00023163"/>
    </source>
</evidence>
<evidence type="ECO:0000313" key="7">
    <source>
        <dbReference type="Proteomes" id="UP000730482"/>
    </source>
</evidence>
<feature type="domain" description="HTH tetR-type" evidence="5">
    <location>
        <begin position="6"/>
        <end position="65"/>
    </location>
</feature>
<protein>
    <submittedName>
        <fullName evidence="6">TetR/AcrR family transcriptional regulator</fullName>
    </submittedName>
</protein>
<dbReference type="Pfam" id="PF21597">
    <property type="entry name" value="TetR_C_43"/>
    <property type="match status" value="1"/>
</dbReference>
<accession>A0ABS5L694</accession>
<gene>
    <name evidence="6" type="ORF">KGQ19_44130</name>
</gene>
<dbReference type="InterPro" id="IPR049445">
    <property type="entry name" value="TetR_SbtR-like_C"/>
</dbReference>
<dbReference type="PROSITE" id="PS50977">
    <property type="entry name" value="HTH_TETR_2"/>
    <property type="match status" value="1"/>
</dbReference>
<dbReference type="Gene3D" id="1.10.357.10">
    <property type="entry name" value="Tetracycline Repressor, domain 2"/>
    <property type="match status" value="1"/>
</dbReference>
<reference evidence="6 7" key="1">
    <citation type="submission" date="2020-02" db="EMBL/GenBank/DDBJ databases">
        <title>Acidophilic actinobacteria isolated from forest soil.</title>
        <authorList>
            <person name="Golinska P."/>
        </authorList>
    </citation>
    <scope>NUCLEOTIDE SEQUENCE [LARGE SCALE GENOMIC DNA]</scope>
    <source>
        <strain evidence="6 7">NL8</strain>
    </source>
</reference>
<dbReference type="Pfam" id="PF00440">
    <property type="entry name" value="TetR_N"/>
    <property type="match status" value="1"/>
</dbReference>
<dbReference type="SUPFAM" id="SSF48498">
    <property type="entry name" value="Tetracyclin repressor-like, C-terminal domain"/>
    <property type="match status" value="1"/>
</dbReference>